<dbReference type="Pfam" id="PF10672">
    <property type="entry name" value="Methyltrans_SAM"/>
    <property type="match status" value="1"/>
</dbReference>
<dbReference type="OrthoDB" id="9805492at2"/>
<evidence type="ECO:0000256" key="3">
    <source>
        <dbReference type="ARBA" id="ARBA00022691"/>
    </source>
</evidence>
<dbReference type="RefSeq" id="WP_101183199.1">
    <property type="nucleotide sequence ID" value="NZ_CP031218.1"/>
</dbReference>
<dbReference type="GO" id="GO:0032259">
    <property type="term" value="P:methylation"/>
    <property type="evidence" value="ECO:0007669"/>
    <property type="project" value="UniProtKB-KW"/>
</dbReference>
<organism evidence="5 6">
    <name type="scientific">Malaciobacter halophilus</name>
    <dbReference type="NCBI Taxonomy" id="197482"/>
    <lineage>
        <taxon>Bacteria</taxon>
        <taxon>Pseudomonadati</taxon>
        <taxon>Campylobacterota</taxon>
        <taxon>Epsilonproteobacteria</taxon>
        <taxon>Campylobacterales</taxon>
        <taxon>Arcobacteraceae</taxon>
        <taxon>Malaciobacter</taxon>
    </lineage>
</organism>
<dbReference type="PANTHER" id="PTHR43042:SF3">
    <property type="entry name" value="RIBOSOMAL RNA LARGE SUBUNIT METHYLTRANSFERASE YWBD-RELATED"/>
    <property type="match status" value="1"/>
</dbReference>
<name>A0A2N1J6Q3_9BACT</name>
<keyword evidence="6" id="KW-1185">Reference proteome</keyword>
<dbReference type="EMBL" id="NXIF01000002">
    <property type="protein sequence ID" value="PKI82245.1"/>
    <property type="molecule type" value="Genomic_DNA"/>
</dbReference>
<dbReference type="GO" id="GO:0008168">
    <property type="term" value="F:methyltransferase activity"/>
    <property type="evidence" value="ECO:0007669"/>
    <property type="project" value="UniProtKB-KW"/>
</dbReference>
<sequence>MNINSLENIVCKNLDNKTHEFKRVFHGRGKYYEGFEYLTVDSINKTLFITLYEKLDIKLQERLLNLFKKIYEKYSFEALVLQKRYLNNGLNEIVLGSLKHDEYAIENNLKYFINFDNKNIGFFADMKKGREFIYENSKDKKVLNLFSYTCSFSVCAIAGKAKEVVNVDMSKSALTTGRINHQINQLDTKKVKFLPHNILKSWGKLKRLAPFDIIIIDPPSFQKGSFAATKDYEKIIKKLNSLASENCIVLSALNAPELDTNFIKNLFDKYASEFKYIKRLDNLDEFICSDEQRSLKNMIFQKV</sequence>
<evidence type="ECO:0000259" key="4">
    <source>
        <dbReference type="Pfam" id="PF10672"/>
    </source>
</evidence>
<dbReference type="KEGG" id="ahs:AHALO_1667"/>
<proteinExistence type="predicted"/>
<feature type="domain" description="S-adenosylmethionine-dependent methyltransferase" evidence="4">
    <location>
        <begin position="22"/>
        <end position="300"/>
    </location>
</feature>
<evidence type="ECO:0000313" key="5">
    <source>
        <dbReference type="EMBL" id="PKI82245.1"/>
    </source>
</evidence>
<dbReference type="SUPFAM" id="SSF53335">
    <property type="entry name" value="S-adenosyl-L-methionine-dependent methyltransferases"/>
    <property type="match status" value="1"/>
</dbReference>
<evidence type="ECO:0000256" key="2">
    <source>
        <dbReference type="ARBA" id="ARBA00022679"/>
    </source>
</evidence>
<reference evidence="5 6" key="1">
    <citation type="submission" date="2017-09" db="EMBL/GenBank/DDBJ databases">
        <title>Genomics of the genus Arcobacter.</title>
        <authorList>
            <person name="Perez-Cataluna A."/>
            <person name="Figueras M.J."/>
            <person name="Salas-Masso N."/>
        </authorList>
    </citation>
    <scope>NUCLEOTIDE SEQUENCE [LARGE SCALE GENOMIC DNA]</scope>
    <source>
        <strain evidence="5 6">DSM 18005</strain>
    </source>
</reference>
<comment type="caution">
    <text evidence="5">The sequence shown here is derived from an EMBL/GenBank/DDBJ whole genome shotgun (WGS) entry which is preliminary data.</text>
</comment>
<protein>
    <submittedName>
        <fullName evidence="5">SAM-dependent methyltransferase</fullName>
    </submittedName>
</protein>
<dbReference type="Proteomes" id="UP000233248">
    <property type="component" value="Unassembled WGS sequence"/>
</dbReference>
<evidence type="ECO:0000256" key="1">
    <source>
        <dbReference type="ARBA" id="ARBA00022603"/>
    </source>
</evidence>
<dbReference type="PANTHER" id="PTHR43042">
    <property type="entry name" value="SAM-DEPENDENT METHYLTRANSFERASE"/>
    <property type="match status" value="1"/>
</dbReference>
<dbReference type="Gene3D" id="3.40.50.150">
    <property type="entry name" value="Vaccinia Virus protein VP39"/>
    <property type="match status" value="1"/>
</dbReference>
<keyword evidence="2 5" id="KW-0808">Transferase</keyword>
<dbReference type="InterPro" id="IPR029063">
    <property type="entry name" value="SAM-dependent_MTases_sf"/>
</dbReference>
<keyword evidence="1 5" id="KW-0489">Methyltransferase</keyword>
<dbReference type="AlphaFoldDB" id="A0A2N1J6Q3"/>
<dbReference type="InterPro" id="IPR019614">
    <property type="entry name" value="SAM-dep_methyl-trfase"/>
</dbReference>
<gene>
    <name evidence="5" type="ORF">CP960_00395</name>
</gene>
<accession>A0A2N1J6Q3</accession>
<keyword evidence="3" id="KW-0949">S-adenosyl-L-methionine</keyword>
<evidence type="ECO:0000313" key="6">
    <source>
        <dbReference type="Proteomes" id="UP000233248"/>
    </source>
</evidence>